<sequence>MSIMSRETLSLNDEMRQYFLDTALREPAILGELRDFTAQHRVAKMQFAPEQGALLIFLLRLIRAKKYLEVGTFTGYSSIAAALAMGPEGRVIACDLVEEFTKIAQEWWKKAGVEQQITLKLQAAVFSLETLVAEGHSGTFDCMLIDADKPFYPTYYDFALELVRPGGLIILDNMFLGGRVAHPKPHHPASVQILHDFNRQLRDDPRVEHAMLPAGDGMTLLFKR</sequence>
<dbReference type="InterPro" id="IPR002935">
    <property type="entry name" value="SAM_O-MeTrfase"/>
</dbReference>
<keyword evidence="3" id="KW-0949">S-adenosyl-L-methionine</keyword>
<protein>
    <submittedName>
        <fullName evidence="4">Class I SAM-dependent methyltransferase</fullName>
        <ecNumber evidence="4">2.1.1.-</ecNumber>
    </submittedName>
</protein>
<dbReference type="Proteomes" id="UP001198034">
    <property type="component" value="Unassembled WGS sequence"/>
</dbReference>
<dbReference type="InterPro" id="IPR050362">
    <property type="entry name" value="Cation-dep_OMT"/>
</dbReference>
<dbReference type="RefSeq" id="WP_226764708.1">
    <property type="nucleotide sequence ID" value="NZ_JAJAWG010000008.1"/>
</dbReference>
<evidence type="ECO:0000256" key="2">
    <source>
        <dbReference type="ARBA" id="ARBA00022679"/>
    </source>
</evidence>
<evidence type="ECO:0000256" key="1">
    <source>
        <dbReference type="ARBA" id="ARBA00022603"/>
    </source>
</evidence>
<evidence type="ECO:0000313" key="4">
    <source>
        <dbReference type="EMBL" id="MCB5196978.1"/>
    </source>
</evidence>
<proteinExistence type="predicted"/>
<dbReference type="PANTHER" id="PTHR10509:SF14">
    <property type="entry name" value="CAFFEOYL-COA O-METHYLTRANSFERASE 3-RELATED"/>
    <property type="match status" value="1"/>
</dbReference>
<dbReference type="EMBL" id="JAJAWG010000008">
    <property type="protein sequence ID" value="MCB5196978.1"/>
    <property type="molecule type" value="Genomic_DNA"/>
</dbReference>
<keyword evidence="5" id="KW-1185">Reference proteome</keyword>
<dbReference type="Pfam" id="PF01596">
    <property type="entry name" value="Methyltransf_3"/>
    <property type="match status" value="1"/>
</dbReference>
<organism evidence="4 5">
    <name type="scientific">Deefgea salmonis</name>
    <dbReference type="NCBI Taxonomy" id="2875502"/>
    <lineage>
        <taxon>Bacteria</taxon>
        <taxon>Pseudomonadati</taxon>
        <taxon>Pseudomonadota</taxon>
        <taxon>Betaproteobacteria</taxon>
        <taxon>Neisseriales</taxon>
        <taxon>Chitinibacteraceae</taxon>
        <taxon>Deefgea</taxon>
    </lineage>
</organism>
<dbReference type="GO" id="GO:0008168">
    <property type="term" value="F:methyltransferase activity"/>
    <property type="evidence" value="ECO:0007669"/>
    <property type="project" value="UniProtKB-KW"/>
</dbReference>
<keyword evidence="2 4" id="KW-0808">Transferase</keyword>
<dbReference type="Gene3D" id="3.40.50.150">
    <property type="entry name" value="Vaccinia Virus protein VP39"/>
    <property type="match status" value="1"/>
</dbReference>
<reference evidence="4 5" key="1">
    <citation type="submission" date="2021-10" db="EMBL/GenBank/DDBJ databases">
        <authorList>
            <person name="Chen M."/>
        </authorList>
    </citation>
    <scope>NUCLEOTIDE SEQUENCE [LARGE SCALE GENOMIC DNA]</scope>
    <source>
        <strain evidence="4 5">H3-26</strain>
    </source>
</reference>
<dbReference type="GO" id="GO:0032259">
    <property type="term" value="P:methylation"/>
    <property type="evidence" value="ECO:0007669"/>
    <property type="project" value="UniProtKB-KW"/>
</dbReference>
<accession>A0ABS8BMN8</accession>
<dbReference type="EC" id="2.1.1.-" evidence="4"/>
<comment type="caution">
    <text evidence="4">The sequence shown here is derived from an EMBL/GenBank/DDBJ whole genome shotgun (WGS) entry which is preliminary data.</text>
</comment>
<dbReference type="PANTHER" id="PTHR10509">
    <property type="entry name" value="O-METHYLTRANSFERASE-RELATED"/>
    <property type="match status" value="1"/>
</dbReference>
<dbReference type="SUPFAM" id="SSF53335">
    <property type="entry name" value="S-adenosyl-L-methionine-dependent methyltransferases"/>
    <property type="match status" value="1"/>
</dbReference>
<dbReference type="InterPro" id="IPR029063">
    <property type="entry name" value="SAM-dependent_MTases_sf"/>
</dbReference>
<gene>
    <name evidence="4" type="ORF">LG219_11935</name>
</gene>
<evidence type="ECO:0000256" key="3">
    <source>
        <dbReference type="ARBA" id="ARBA00022691"/>
    </source>
</evidence>
<dbReference type="PROSITE" id="PS51682">
    <property type="entry name" value="SAM_OMT_I"/>
    <property type="match status" value="1"/>
</dbReference>
<keyword evidence="1 4" id="KW-0489">Methyltransferase</keyword>
<evidence type="ECO:0000313" key="5">
    <source>
        <dbReference type="Proteomes" id="UP001198034"/>
    </source>
</evidence>
<name>A0ABS8BMN8_9NEIS</name>